<reference evidence="6 7" key="1">
    <citation type="journal article" date="2014" name="Nat. Genet.">
        <title>Genome sequence of the hot pepper provides insights into the evolution of pungency in Capsicum species.</title>
        <authorList>
            <person name="Kim S."/>
            <person name="Park M."/>
            <person name="Yeom S.I."/>
            <person name="Kim Y.M."/>
            <person name="Lee J.M."/>
            <person name="Lee H.A."/>
            <person name="Seo E."/>
            <person name="Choi J."/>
            <person name="Cheong K."/>
            <person name="Kim K.T."/>
            <person name="Jung K."/>
            <person name="Lee G.W."/>
            <person name="Oh S.K."/>
            <person name="Bae C."/>
            <person name="Kim S.B."/>
            <person name="Lee H.Y."/>
            <person name="Kim S.Y."/>
            <person name="Kim M.S."/>
            <person name="Kang B.C."/>
            <person name="Jo Y.D."/>
            <person name="Yang H.B."/>
            <person name="Jeong H.J."/>
            <person name="Kang W.H."/>
            <person name="Kwon J.K."/>
            <person name="Shin C."/>
            <person name="Lim J.Y."/>
            <person name="Park J.H."/>
            <person name="Huh J.H."/>
            <person name="Kim J.S."/>
            <person name="Kim B.D."/>
            <person name="Cohen O."/>
            <person name="Paran I."/>
            <person name="Suh M.C."/>
            <person name="Lee S.B."/>
            <person name="Kim Y.K."/>
            <person name="Shin Y."/>
            <person name="Noh S.J."/>
            <person name="Park J."/>
            <person name="Seo Y.S."/>
            <person name="Kwon S.Y."/>
            <person name="Kim H.A."/>
            <person name="Park J.M."/>
            <person name="Kim H.J."/>
            <person name="Choi S.B."/>
            <person name="Bosland P.W."/>
            <person name="Reeves G."/>
            <person name="Jo S.H."/>
            <person name="Lee B.W."/>
            <person name="Cho H.T."/>
            <person name="Choi H.S."/>
            <person name="Lee M.S."/>
            <person name="Yu Y."/>
            <person name="Do Choi Y."/>
            <person name="Park B.S."/>
            <person name="van Deynze A."/>
            <person name="Ashrafi H."/>
            <person name="Hill T."/>
            <person name="Kim W.T."/>
            <person name="Pai H.S."/>
            <person name="Ahn H.K."/>
            <person name="Yeam I."/>
            <person name="Giovannoni J.J."/>
            <person name="Rose J.K."/>
            <person name="Sorensen I."/>
            <person name="Lee S.J."/>
            <person name="Kim R.W."/>
            <person name="Choi I.Y."/>
            <person name="Choi B.S."/>
            <person name="Lim J.S."/>
            <person name="Lee Y.H."/>
            <person name="Choi D."/>
        </authorList>
    </citation>
    <scope>NUCLEOTIDE SEQUENCE [LARGE SCALE GENOMIC DNA]</scope>
    <source>
        <strain evidence="7">cv. CM334</strain>
    </source>
</reference>
<dbReference type="GO" id="GO:0008234">
    <property type="term" value="F:cysteine-type peptidase activity"/>
    <property type="evidence" value="ECO:0007669"/>
    <property type="project" value="InterPro"/>
</dbReference>
<name>A0A2G3AKK8_CAPAN</name>
<feature type="domain" description="Ubiquitin-like protease family profile" evidence="5">
    <location>
        <begin position="228"/>
        <end position="390"/>
    </location>
</feature>
<evidence type="ECO:0000313" key="7">
    <source>
        <dbReference type="Proteomes" id="UP000222542"/>
    </source>
</evidence>
<feature type="compositionally biased region" description="Basic and acidic residues" evidence="4">
    <location>
        <begin position="1"/>
        <end position="12"/>
    </location>
</feature>
<gene>
    <name evidence="6" type="ORF">T459_02666</name>
</gene>
<dbReference type="Gene3D" id="3.40.395.10">
    <property type="entry name" value="Adenoviral Proteinase, Chain A"/>
    <property type="match status" value="1"/>
</dbReference>
<evidence type="ECO:0000256" key="1">
    <source>
        <dbReference type="ARBA" id="ARBA00005234"/>
    </source>
</evidence>
<accession>A0A2G3AKK8</accession>
<dbReference type="InterPro" id="IPR038765">
    <property type="entry name" value="Papain-like_cys_pep_sf"/>
</dbReference>
<proteinExistence type="inferred from homology"/>
<reference evidence="6 7" key="2">
    <citation type="journal article" date="2017" name="Genome Biol.">
        <title>New reference genome sequences of hot pepper reveal the massive evolution of plant disease-resistance genes by retroduplication.</title>
        <authorList>
            <person name="Kim S."/>
            <person name="Park J."/>
            <person name="Yeom S.I."/>
            <person name="Kim Y.M."/>
            <person name="Seo E."/>
            <person name="Kim K.T."/>
            <person name="Kim M.S."/>
            <person name="Lee J.M."/>
            <person name="Cheong K."/>
            <person name="Shin H.S."/>
            <person name="Kim S.B."/>
            <person name="Han K."/>
            <person name="Lee J."/>
            <person name="Park M."/>
            <person name="Lee H.A."/>
            <person name="Lee H.Y."/>
            <person name="Lee Y."/>
            <person name="Oh S."/>
            <person name="Lee J.H."/>
            <person name="Choi E."/>
            <person name="Choi E."/>
            <person name="Lee S.E."/>
            <person name="Jeon J."/>
            <person name="Kim H."/>
            <person name="Choi G."/>
            <person name="Song H."/>
            <person name="Lee J."/>
            <person name="Lee S.C."/>
            <person name="Kwon J.K."/>
            <person name="Lee H.Y."/>
            <person name="Koo N."/>
            <person name="Hong Y."/>
            <person name="Kim R.W."/>
            <person name="Kang W.H."/>
            <person name="Huh J.H."/>
            <person name="Kang B.C."/>
            <person name="Yang T.J."/>
            <person name="Lee Y.H."/>
            <person name="Bennetzen J.L."/>
            <person name="Choi D."/>
        </authorList>
    </citation>
    <scope>NUCLEOTIDE SEQUENCE [LARGE SCALE GENOMIC DNA]</scope>
    <source>
        <strain evidence="7">cv. CM334</strain>
    </source>
</reference>
<comment type="caution">
    <text evidence="6">The sequence shown here is derived from an EMBL/GenBank/DDBJ whole genome shotgun (WGS) entry which is preliminary data.</text>
</comment>
<feature type="region of interest" description="Disordered" evidence="4">
    <location>
        <begin position="1"/>
        <end position="20"/>
    </location>
</feature>
<keyword evidence="2" id="KW-0645">Protease</keyword>
<evidence type="ECO:0000259" key="5">
    <source>
        <dbReference type="Pfam" id="PF02902"/>
    </source>
</evidence>
<dbReference type="GO" id="GO:0006508">
    <property type="term" value="P:proteolysis"/>
    <property type="evidence" value="ECO:0007669"/>
    <property type="project" value="UniProtKB-KW"/>
</dbReference>
<evidence type="ECO:0000256" key="2">
    <source>
        <dbReference type="ARBA" id="ARBA00022670"/>
    </source>
</evidence>
<sequence length="424" mass="48533">MAPKRKETESSPRKRTSKVARLHPPLYEFALQAISQSKVEDNEHEDEEYFKRNALNANSLFTDELVKAFSIDSYSMRMQCDGATDLTGDFMVKSTMEKSFDSFRKILRDKKLDAYFRDNCFGQYLDLPEDNNARFQITMVYDLLKHRFIYENKDKMNEEWINYCDMPVCFGPKVIDKIKKELFGVASIRRKIILEGGLVVVDGVSGNGAIGGGSGAAVGANDAILAVFEITNNYEYFQQQSKVFRNEECLINIIKGLSILAGMPLYLVDEVYILINYGDKFNWMLAVTVLKESRIRVYDLMSGRRRSGPMFEIRKLDKILSTYLDISGFWDQKVRTGWSTIEAYQDKMGNLFDVEYVEGISQQSSGRLDCGPFVSAYAEYLSDRLEVSNDGLDVGLLLKRYATLLWKYGEAKAQKSYARDIKDP</sequence>
<evidence type="ECO:0000256" key="4">
    <source>
        <dbReference type="SAM" id="MobiDB-lite"/>
    </source>
</evidence>
<organism evidence="6 7">
    <name type="scientific">Capsicum annuum</name>
    <name type="common">Capsicum pepper</name>
    <dbReference type="NCBI Taxonomy" id="4072"/>
    <lineage>
        <taxon>Eukaryota</taxon>
        <taxon>Viridiplantae</taxon>
        <taxon>Streptophyta</taxon>
        <taxon>Embryophyta</taxon>
        <taxon>Tracheophyta</taxon>
        <taxon>Spermatophyta</taxon>
        <taxon>Magnoliopsida</taxon>
        <taxon>eudicotyledons</taxon>
        <taxon>Gunneridae</taxon>
        <taxon>Pentapetalae</taxon>
        <taxon>asterids</taxon>
        <taxon>lamiids</taxon>
        <taxon>Solanales</taxon>
        <taxon>Solanaceae</taxon>
        <taxon>Solanoideae</taxon>
        <taxon>Capsiceae</taxon>
        <taxon>Capsicum</taxon>
    </lineage>
</organism>
<keyword evidence="3" id="KW-0378">Hydrolase</keyword>
<protein>
    <recommendedName>
        <fullName evidence="5">Ubiquitin-like protease family profile domain-containing protein</fullName>
    </recommendedName>
</protein>
<dbReference type="InterPro" id="IPR003653">
    <property type="entry name" value="Peptidase_C48_C"/>
</dbReference>
<keyword evidence="7" id="KW-1185">Reference proteome</keyword>
<dbReference type="Proteomes" id="UP000222542">
    <property type="component" value="Unassembled WGS sequence"/>
</dbReference>
<dbReference type="Gramene" id="PHT94784">
    <property type="protein sequence ID" value="PHT94784"/>
    <property type="gene ID" value="T459_02666"/>
</dbReference>
<evidence type="ECO:0000313" key="6">
    <source>
        <dbReference type="EMBL" id="PHT94784.1"/>
    </source>
</evidence>
<dbReference type="PANTHER" id="PTHR31470:SF46">
    <property type="entry name" value="ULP1 PROTEASE FAMILY, C-TERMINAL CATALYTIC DOMAIN CONTAINING PROTEIN"/>
    <property type="match status" value="1"/>
</dbReference>
<dbReference type="PANTHER" id="PTHR31470">
    <property type="entry name" value="CYSTEINE PROTEINASES SUPERFAMILY PROTEIN-RELATED-RELATED"/>
    <property type="match status" value="1"/>
</dbReference>
<dbReference type="AlphaFoldDB" id="A0A2G3AKK8"/>
<comment type="similarity">
    <text evidence="1">Belongs to the peptidase C48 family.</text>
</comment>
<dbReference type="Pfam" id="PF02902">
    <property type="entry name" value="Peptidase_C48"/>
    <property type="match status" value="1"/>
</dbReference>
<evidence type="ECO:0000256" key="3">
    <source>
        <dbReference type="ARBA" id="ARBA00022801"/>
    </source>
</evidence>
<dbReference type="SUPFAM" id="SSF54001">
    <property type="entry name" value="Cysteine proteinases"/>
    <property type="match status" value="1"/>
</dbReference>
<dbReference type="EMBL" id="AYRZ02000001">
    <property type="protein sequence ID" value="PHT94784.1"/>
    <property type="molecule type" value="Genomic_DNA"/>
</dbReference>